<dbReference type="CDD" id="cd16913">
    <property type="entry name" value="YkuD_like"/>
    <property type="match status" value="1"/>
</dbReference>
<accession>A0A6M1U045</accession>
<evidence type="ECO:0000256" key="11">
    <source>
        <dbReference type="SAM" id="SignalP"/>
    </source>
</evidence>
<dbReference type="InterPro" id="IPR005490">
    <property type="entry name" value="LD_TPept_cat_dom"/>
</dbReference>
<protein>
    <submittedName>
        <fullName evidence="13">L,D-transpeptidase</fullName>
    </submittedName>
</protein>
<keyword evidence="7 9" id="KW-0573">Peptidoglycan synthesis</keyword>
<dbReference type="FunFam" id="2.40.440.10:FF:000002">
    <property type="entry name" value="L,D-transpeptidase ErfK/SrfK"/>
    <property type="match status" value="1"/>
</dbReference>
<keyword evidence="4" id="KW-0808">Transferase</keyword>
<keyword evidence="8 9" id="KW-0961">Cell wall biogenesis/degradation</keyword>
<evidence type="ECO:0000256" key="10">
    <source>
        <dbReference type="SAM" id="Coils"/>
    </source>
</evidence>
<evidence type="ECO:0000256" key="4">
    <source>
        <dbReference type="ARBA" id="ARBA00022679"/>
    </source>
</evidence>
<comment type="caution">
    <text evidence="13">The sequence shown here is derived from an EMBL/GenBank/DDBJ whole genome shotgun (WGS) entry which is preliminary data.</text>
</comment>
<dbReference type="GO" id="GO:0018104">
    <property type="term" value="P:peptidoglycan-protein cross-linking"/>
    <property type="evidence" value="ECO:0007669"/>
    <property type="project" value="TreeGrafter"/>
</dbReference>
<dbReference type="Gene3D" id="2.40.440.10">
    <property type="entry name" value="L,D-transpeptidase catalytic domain-like"/>
    <property type="match status" value="1"/>
</dbReference>
<evidence type="ECO:0000256" key="3">
    <source>
        <dbReference type="ARBA" id="ARBA00022676"/>
    </source>
</evidence>
<dbReference type="PROSITE" id="PS52029">
    <property type="entry name" value="LD_TPASE"/>
    <property type="match status" value="1"/>
</dbReference>
<proteinExistence type="inferred from homology"/>
<feature type="chain" id="PRO_5027111590" evidence="11">
    <location>
        <begin position="20"/>
        <end position="297"/>
    </location>
</feature>
<evidence type="ECO:0000256" key="9">
    <source>
        <dbReference type="PROSITE-ProRule" id="PRU01373"/>
    </source>
</evidence>
<dbReference type="SUPFAM" id="SSF141523">
    <property type="entry name" value="L,D-transpeptidase catalytic domain-like"/>
    <property type="match status" value="1"/>
</dbReference>
<dbReference type="GO" id="GO:0071555">
    <property type="term" value="P:cell wall organization"/>
    <property type="evidence" value="ECO:0007669"/>
    <property type="project" value="UniProtKB-UniRule"/>
</dbReference>
<dbReference type="EMBL" id="JAALFE010000001">
    <property type="protein sequence ID" value="NGQ89425.1"/>
    <property type="molecule type" value="Genomic_DNA"/>
</dbReference>
<evidence type="ECO:0000256" key="6">
    <source>
        <dbReference type="ARBA" id="ARBA00022960"/>
    </source>
</evidence>
<dbReference type="GO" id="GO:0008360">
    <property type="term" value="P:regulation of cell shape"/>
    <property type="evidence" value="ECO:0007669"/>
    <property type="project" value="UniProtKB-UniRule"/>
</dbReference>
<dbReference type="PROSITE" id="PS51257">
    <property type="entry name" value="PROKAR_LIPOPROTEIN"/>
    <property type="match status" value="1"/>
</dbReference>
<feature type="active site" description="Nucleophile" evidence="9">
    <location>
        <position position="184"/>
    </location>
</feature>
<dbReference type="GO" id="GO:0071972">
    <property type="term" value="F:peptidoglycan L,D-transpeptidase activity"/>
    <property type="evidence" value="ECO:0007669"/>
    <property type="project" value="TreeGrafter"/>
</dbReference>
<keyword evidence="10" id="KW-0175">Coiled coil</keyword>
<evidence type="ECO:0000256" key="2">
    <source>
        <dbReference type="ARBA" id="ARBA00005992"/>
    </source>
</evidence>
<organism evidence="13 14">
    <name type="scientific">Paragemmobacter kunshanensis</name>
    <dbReference type="NCBI Taxonomy" id="2583234"/>
    <lineage>
        <taxon>Bacteria</taxon>
        <taxon>Pseudomonadati</taxon>
        <taxon>Pseudomonadota</taxon>
        <taxon>Alphaproteobacteria</taxon>
        <taxon>Rhodobacterales</taxon>
        <taxon>Paracoccaceae</taxon>
        <taxon>Paragemmobacter</taxon>
    </lineage>
</organism>
<evidence type="ECO:0000313" key="13">
    <source>
        <dbReference type="EMBL" id="NGQ89425.1"/>
    </source>
</evidence>
<dbReference type="Pfam" id="PF03734">
    <property type="entry name" value="YkuD"/>
    <property type="match status" value="1"/>
</dbReference>
<keyword evidence="11" id="KW-0732">Signal</keyword>
<evidence type="ECO:0000259" key="12">
    <source>
        <dbReference type="PROSITE" id="PS52029"/>
    </source>
</evidence>
<comment type="similarity">
    <text evidence="2">Belongs to the YkuD family.</text>
</comment>
<keyword evidence="6 9" id="KW-0133">Cell shape</keyword>
<dbReference type="PANTHER" id="PTHR30582">
    <property type="entry name" value="L,D-TRANSPEPTIDASE"/>
    <property type="match status" value="1"/>
</dbReference>
<dbReference type="GO" id="GO:0005576">
    <property type="term" value="C:extracellular region"/>
    <property type="evidence" value="ECO:0007669"/>
    <property type="project" value="TreeGrafter"/>
</dbReference>
<name>A0A6M1U045_9RHOB</name>
<sequence>MIRLTALVALLGLAACADAPRTETVPPAESVPPHYQAVQDGEYLIPAVEPLHLFGTNARTEVDYAGSEEPGTIVVDTHARVLYYVMEGNRALRYGIAVGREGISFRGTGYVGRKAEWPSWTPTANMVRTRPDLYAEFAGGLPGGLDNPLGARALYLYRGGRDTMFRIHGTIDNASIGRATSAGCIRLFNQDAIDLYNRAEPGDRIVVRTLEQSLAAEGPYMDDAYGRAVPDTPENRARLDADRLAIAQAEAARVENERLAAEAAAKQAEKDERRRLRICRNRGIDSAECPTLEELVG</sequence>
<reference evidence="13 14" key="1">
    <citation type="submission" date="2020-02" db="EMBL/GenBank/DDBJ databases">
        <title>Rhodobacter translucens sp. nov., a novel bacterium isolated from activated sludge.</title>
        <authorList>
            <person name="Liu J."/>
        </authorList>
    </citation>
    <scope>NUCLEOTIDE SEQUENCE [LARGE SCALE GENOMIC DNA]</scope>
    <source>
        <strain evidence="13 14">HX-7-19</strain>
    </source>
</reference>
<feature type="active site" description="Proton donor/acceptor" evidence="9">
    <location>
        <position position="168"/>
    </location>
</feature>
<dbReference type="RefSeq" id="WP_165046526.1">
    <property type="nucleotide sequence ID" value="NZ_JAALFE010000001.1"/>
</dbReference>
<evidence type="ECO:0000256" key="8">
    <source>
        <dbReference type="ARBA" id="ARBA00023316"/>
    </source>
</evidence>
<feature type="coiled-coil region" evidence="10">
    <location>
        <begin position="244"/>
        <end position="274"/>
    </location>
</feature>
<feature type="signal peptide" evidence="11">
    <location>
        <begin position="1"/>
        <end position="19"/>
    </location>
</feature>
<evidence type="ECO:0000313" key="14">
    <source>
        <dbReference type="Proteomes" id="UP000474758"/>
    </source>
</evidence>
<dbReference type="InterPro" id="IPR038063">
    <property type="entry name" value="Transpep_catalytic_dom"/>
</dbReference>
<dbReference type="UniPathway" id="UPA00219"/>
<keyword evidence="5" id="KW-0378">Hydrolase</keyword>
<comment type="pathway">
    <text evidence="1 9">Cell wall biogenesis; peptidoglycan biosynthesis.</text>
</comment>
<evidence type="ECO:0000256" key="7">
    <source>
        <dbReference type="ARBA" id="ARBA00022984"/>
    </source>
</evidence>
<dbReference type="InterPro" id="IPR050979">
    <property type="entry name" value="LD-transpeptidase"/>
</dbReference>
<feature type="domain" description="L,D-TPase catalytic" evidence="12">
    <location>
        <begin position="71"/>
        <end position="208"/>
    </location>
</feature>
<evidence type="ECO:0000256" key="5">
    <source>
        <dbReference type="ARBA" id="ARBA00022801"/>
    </source>
</evidence>
<dbReference type="GO" id="GO:0016757">
    <property type="term" value="F:glycosyltransferase activity"/>
    <property type="evidence" value="ECO:0007669"/>
    <property type="project" value="UniProtKB-KW"/>
</dbReference>
<dbReference type="AlphaFoldDB" id="A0A6M1U045"/>
<keyword evidence="3" id="KW-0328">Glycosyltransferase</keyword>
<evidence type="ECO:0000256" key="1">
    <source>
        <dbReference type="ARBA" id="ARBA00004752"/>
    </source>
</evidence>
<dbReference type="PANTHER" id="PTHR30582:SF24">
    <property type="entry name" value="L,D-TRANSPEPTIDASE ERFK_SRFK-RELATED"/>
    <property type="match status" value="1"/>
</dbReference>
<keyword evidence="14" id="KW-1185">Reference proteome</keyword>
<gene>
    <name evidence="13" type="ORF">G5V65_00845</name>
</gene>
<dbReference type="Proteomes" id="UP000474758">
    <property type="component" value="Unassembled WGS sequence"/>
</dbReference>